<dbReference type="InterPro" id="IPR027476">
    <property type="entry name" value="DppA_N"/>
</dbReference>
<dbReference type="GO" id="GO:0046872">
    <property type="term" value="F:metal ion binding"/>
    <property type="evidence" value="ECO:0007669"/>
    <property type="project" value="UniProtKB-KW"/>
</dbReference>
<feature type="binding site" evidence="2">
    <location>
        <position position="60"/>
    </location>
    <ligand>
        <name>Zn(2+)</name>
        <dbReference type="ChEBI" id="CHEBI:29105"/>
        <label>2</label>
    </ligand>
</feature>
<dbReference type="AlphaFoldDB" id="A0A9E7ZJ13"/>
<sequence length="274" mass="29948">MRIYISADIEGIAGVVTRDQTLVEGFEYQAARVWMTDSVTAAARAAYESGASEVVIADSHGRAQNLLLERLPRDVQLVRAHPRPLSMMQGVESGAYDGALFIGYHTGATNPEGVLAHTFRSACLREVRVNGISVPEAGINAAIAGHFDVPVLLVSGDDATIAETKAFLPDIEGVTVKWAHSRQSARTLMPEASYELIANGVKRAIARRASIKPYRIAGPITLEVNFLFRQPVEYLAMLKAVERIDAFTIRYIADDILDLQRFLVFALGYSSTLQ</sequence>
<evidence type="ECO:0000313" key="3">
    <source>
        <dbReference type="EMBL" id="UZF86760.1"/>
    </source>
</evidence>
<dbReference type="InterPro" id="IPR007035">
    <property type="entry name" value="Peptidase_M55"/>
</dbReference>
<keyword evidence="2" id="KW-0862">Zinc</keyword>
<name>A0A9E7ZJ13_9HYPH</name>
<dbReference type="Gene3D" id="3.30.1360.130">
    <property type="entry name" value="Dipeptide transport protein"/>
    <property type="match status" value="1"/>
</dbReference>
<protein>
    <submittedName>
        <fullName evidence="3">M55 family metallopeptidase</fullName>
    </submittedName>
</protein>
<evidence type="ECO:0000256" key="1">
    <source>
        <dbReference type="PIRSR" id="PIRSR015853-1"/>
    </source>
</evidence>
<dbReference type="CDD" id="cd08663">
    <property type="entry name" value="DAP_dppA_1"/>
    <property type="match status" value="1"/>
</dbReference>
<accession>A0A9E7ZJ13</accession>
<organism evidence="3">
    <name type="scientific">Bosea sp. NBC_00436</name>
    <dbReference type="NCBI Taxonomy" id="2969620"/>
    <lineage>
        <taxon>Bacteria</taxon>
        <taxon>Pseudomonadati</taxon>
        <taxon>Pseudomonadota</taxon>
        <taxon>Alphaproteobacteria</taxon>
        <taxon>Hyphomicrobiales</taxon>
        <taxon>Boseaceae</taxon>
        <taxon>Bosea</taxon>
    </lineage>
</organism>
<feature type="binding site" evidence="2">
    <location>
        <position position="136"/>
    </location>
    <ligand>
        <name>Zn(2+)</name>
        <dbReference type="ChEBI" id="CHEBI:29105"/>
        <label>2</label>
    </ligand>
</feature>
<dbReference type="InterPro" id="IPR036177">
    <property type="entry name" value="Peptidase_M55_sf"/>
</dbReference>
<feature type="binding site" evidence="2">
    <location>
        <position position="8"/>
    </location>
    <ligand>
        <name>Zn(2+)</name>
        <dbReference type="ChEBI" id="CHEBI:29105"/>
        <label>2</label>
    </ligand>
</feature>
<feature type="active site" description="Nucleophile" evidence="1">
    <location>
        <position position="117"/>
    </location>
</feature>
<dbReference type="Gene3D" id="3.40.50.10780">
    <property type="entry name" value="Dipeptide transport protein"/>
    <property type="match status" value="1"/>
</dbReference>
<dbReference type="SUPFAM" id="SSF63992">
    <property type="entry name" value="Dipeptide transport protein"/>
    <property type="match status" value="1"/>
</dbReference>
<proteinExistence type="predicted"/>
<evidence type="ECO:0000256" key="2">
    <source>
        <dbReference type="PIRSR" id="PIRSR015853-2"/>
    </source>
</evidence>
<keyword evidence="2" id="KW-0479">Metal-binding</keyword>
<feature type="binding site" evidence="2">
    <location>
        <position position="10"/>
    </location>
    <ligand>
        <name>Zn(2+)</name>
        <dbReference type="ChEBI" id="CHEBI:29105"/>
        <label>1</label>
    </ligand>
</feature>
<gene>
    <name evidence="3" type="ORF">NWE54_23880</name>
</gene>
<feature type="binding site" evidence="2">
    <location>
        <position position="105"/>
    </location>
    <ligand>
        <name>Zn(2+)</name>
        <dbReference type="ChEBI" id="CHEBI:29105"/>
        <label>2</label>
    </ligand>
</feature>
<dbReference type="PIRSF" id="PIRSF015853">
    <property type="entry name" value="Pep_DppA"/>
    <property type="match status" value="1"/>
</dbReference>
<feature type="binding site" evidence="2">
    <location>
        <position position="8"/>
    </location>
    <ligand>
        <name>Zn(2+)</name>
        <dbReference type="ChEBI" id="CHEBI:29105"/>
        <label>1</label>
    </ligand>
</feature>
<reference evidence="3" key="1">
    <citation type="submission" date="2022-08" db="EMBL/GenBank/DDBJ databases">
        <title>Complete Genome Sequences of 2 Bosea sp. soil isolates.</title>
        <authorList>
            <person name="Alvarez Arevalo M."/>
            <person name="Sterndorff E.B."/>
            <person name="Faurdal D."/>
            <person name="Joergensen T.S."/>
            <person name="Weber T."/>
        </authorList>
    </citation>
    <scope>NUCLEOTIDE SEQUENCE</scope>
    <source>
        <strain evidence="3">NBC_00436</strain>
    </source>
</reference>
<dbReference type="EMBL" id="CP102774">
    <property type="protein sequence ID" value="UZF86760.1"/>
    <property type="molecule type" value="Genomic_DNA"/>
</dbReference>
<dbReference type="Pfam" id="PF04951">
    <property type="entry name" value="Peptidase_M55"/>
    <property type="match status" value="1"/>
</dbReference>